<evidence type="ECO:0000313" key="1">
    <source>
        <dbReference type="EMBL" id="KAG4306540.1"/>
    </source>
</evidence>
<evidence type="ECO:0000313" key="2">
    <source>
        <dbReference type="Proteomes" id="UP000768646"/>
    </source>
</evidence>
<organism evidence="1 2">
    <name type="scientific">Pneumocystis oryctolagi</name>
    <dbReference type="NCBI Taxonomy" id="42067"/>
    <lineage>
        <taxon>Eukaryota</taxon>
        <taxon>Fungi</taxon>
        <taxon>Dikarya</taxon>
        <taxon>Ascomycota</taxon>
        <taxon>Taphrinomycotina</taxon>
        <taxon>Pneumocystomycetes</taxon>
        <taxon>Pneumocystaceae</taxon>
        <taxon>Pneumocystis</taxon>
    </lineage>
</organism>
<dbReference type="EMBL" id="JABTEG010000001">
    <property type="protein sequence ID" value="KAG4306540.1"/>
    <property type="molecule type" value="Genomic_DNA"/>
</dbReference>
<name>A0ACB7CGF0_9ASCO</name>
<protein>
    <submittedName>
        <fullName evidence="1">Uncharacterized protein</fullName>
    </submittedName>
</protein>
<keyword evidence="2" id="KW-1185">Reference proteome</keyword>
<accession>A0ACB7CGF0</accession>
<proteinExistence type="predicted"/>
<gene>
    <name evidence="1" type="ORF">PORY_000528</name>
</gene>
<sequence>MNTFQNSLYTYNVNDSSLNTYDSKKETQNNFQFPVTSNSDYVHKELKRLHLNSKKELFKKTIPKTPSEIEIDSTSDNFSSVKNSDKSLYEYPNKLGRVDISLSSNDFETNNLSKAQLLQKKLKFQNDSQDSDSLLSIVDCYSTEDNYKDSFIEETGVSKEYLPKIRDSKCNISCTVLKGFHKSSIISSPKDHSSFSTQSYLRSLKSSINSNISSEKLHDSKLFQLYKDTNSFSQTVTSSSNKISIGDQLESVDLSLTKSIKYHTPKTFGLNSKIMLPTEFDCTKKMYRSSSNIKNDNSKSSFIGSIPTKLPISQKKNISNDIIFTTSLPKNISDYRKSKIQILKNKNKLSSNLKNIEKNINGNFLYTLSKKTALNTKSEKYYQDKSETINLSPLNVSVLPISVTKKDDFSVLSKNNEKNISKPSPKSSPALSKLCLKKNIKNSCFTHTEIPVYHQEPELYFSKDSSCLKYNRNIYHEQSNLYDVKNINFSKNVLKKNSSKSNSNYKHLEKTKIETDNVNFSKSNLSKITPISGSLHKIFETSPKKNILYSNEELYYSSKLNSTLDPLYNIKSNMSVEKLKSSFTKLCIDDFDNNIIKDEFYRLSFKRQKFEKNRKFLNLYDDKKIKLEKKEKPINFNDIKSYHYSSLTLYEIGEINNYIGSIYFIGHPEIKKKDFSIHFYDNNNPGYDDDRGDYIVVIGDHIAYRYEVCSILGKGSFGQVVKCFDHKMGKVVAIKIIRNKKKFHIQALIEVKILRQLSKWDPNDDYSFIKYIDHFYFREHLCIVMELLNLNLYELIKINDFKGFSLSMIRWFGIIVEKGYILTSFSFTKQLLQDLVFLKKHQVIHCDLKPENILLCSESEPNIKIIDFGSSCFENEKIYTYIQSRFYRSPEIILGLDYGIPIDIWSLGCILAELYTGHPIFPGQDEHEQLACIMEVLGLPDTSLIEKSPRKNVFFDYSGNPRIIVFSKGKQRLPSSKTLSQVVKCDDIFFLDFLSKCFLWNPEHRLTPEEALKHEFITKHKII</sequence>
<reference evidence="1 2" key="1">
    <citation type="journal article" date="2021" name="Commun. Biol.">
        <title>Genomic insights into the host specific adaptation of the Pneumocystis genus.</title>
        <authorList>
            <person name="Cisse O.H."/>
            <person name="Ma L."/>
            <person name="Dekker J.P."/>
            <person name="Khil P.P."/>
            <person name="Youn J.-H."/>
            <person name="Brenchley J.M."/>
            <person name="Blair R."/>
            <person name="Pahar B."/>
            <person name="Chabe M."/>
            <person name="Van Rompay K.K.A."/>
            <person name="Keesler R."/>
            <person name="Sukura A."/>
            <person name="Hirsch V."/>
            <person name="Kutty G."/>
            <person name="Liu Y."/>
            <person name="Peng L."/>
            <person name="Chen J."/>
            <person name="Song J."/>
            <person name="Weissenbacher-Lang C."/>
            <person name="Xu J."/>
            <person name="Upham N.S."/>
            <person name="Stajich J.E."/>
            <person name="Cuomo C.A."/>
            <person name="Cushion M.T."/>
            <person name="Kovacs J.A."/>
        </authorList>
    </citation>
    <scope>NUCLEOTIDE SEQUENCE [LARGE SCALE GENOMIC DNA]</scope>
    <source>
        <strain evidence="1 2">RABM</strain>
    </source>
</reference>
<comment type="caution">
    <text evidence="1">The sequence shown here is derived from an EMBL/GenBank/DDBJ whole genome shotgun (WGS) entry which is preliminary data.</text>
</comment>
<dbReference type="Proteomes" id="UP000768646">
    <property type="component" value="Unassembled WGS sequence"/>
</dbReference>